<accession>A0A1H8D3V9</accession>
<reference evidence="2" key="1">
    <citation type="submission" date="2016-10" db="EMBL/GenBank/DDBJ databases">
        <authorList>
            <person name="Varghese N."/>
            <person name="Submissions S."/>
        </authorList>
    </citation>
    <scope>NUCLEOTIDE SEQUENCE [LARGE SCALE GENOMIC DNA]</scope>
    <source>
        <strain evidence="2">DSM 17453</strain>
    </source>
</reference>
<name>A0A1H8D3V9_9FLAO</name>
<dbReference type="EMBL" id="FOBV01000011">
    <property type="protein sequence ID" value="SEN01886.1"/>
    <property type="molecule type" value="Genomic_DNA"/>
</dbReference>
<evidence type="ECO:0000313" key="1">
    <source>
        <dbReference type="EMBL" id="SEN01886.1"/>
    </source>
</evidence>
<organism evidence="1 2">
    <name type="scientific">Chryseobacterium taichungense</name>
    <dbReference type="NCBI Taxonomy" id="295069"/>
    <lineage>
        <taxon>Bacteria</taxon>
        <taxon>Pseudomonadati</taxon>
        <taxon>Bacteroidota</taxon>
        <taxon>Flavobacteriia</taxon>
        <taxon>Flavobacteriales</taxon>
        <taxon>Weeksellaceae</taxon>
        <taxon>Chryseobacterium group</taxon>
        <taxon>Chryseobacterium</taxon>
    </lineage>
</organism>
<proteinExistence type="predicted"/>
<sequence>MKLQMMTLSQLPHFLRFSVRMLCLQVFFIASFINSQTSFSYSDSTLFVSEDSYLYIESPVEISNTVFLSEDNQATVRPYNTTKHKSFLKLKSSSISKNTFTESDQVSFTVPKSSHYLGNSKNSLQVAVLGSSFHVKQQHKMWDSAQRVFLNINLSRKKLIYPLINHINLLKIIYNQFSRPPPIFSIFY</sequence>
<gene>
    <name evidence="1" type="ORF">SAMN05421856_111105</name>
</gene>
<keyword evidence="2" id="KW-1185">Reference proteome</keyword>
<dbReference type="Proteomes" id="UP000199450">
    <property type="component" value="Unassembled WGS sequence"/>
</dbReference>
<dbReference type="RefSeq" id="WP_143052734.1">
    <property type="nucleotide sequence ID" value="NZ_FOBV01000011.1"/>
</dbReference>
<dbReference type="STRING" id="295069.SAMN05421856_111105"/>
<protein>
    <submittedName>
        <fullName evidence="1">Uncharacterized protein</fullName>
    </submittedName>
</protein>
<dbReference type="AlphaFoldDB" id="A0A1H8D3V9"/>
<evidence type="ECO:0000313" key="2">
    <source>
        <dbReference type="Proteomes" id="UP000199450"/>
    </source>
</evidence>